<evidence type="ECO:0000256" key="6">
    <source>
        <dbReference type="ARBA" id="ARBA00022727"/>
    </source>
</evidence>
<comment type="pathway">
    <text evidence="1">Pyrimidine metabolism; dTTP biosynthesis.</text>
</comment>
<dbReference type="PRINTS" id="PR00108">
    <property type="entry name" value="THYMDSNTHASE"/>
</dbReference>
<evidence type="ECO:0000313" key="9">
    <source>
        <dbReference type="EMBL" id="KAK9497428.1"/>
    </source>
</evidence>
<dbReference type="AlphaFoldDB" id="A0AAW1CFK9"/>
<evidence type="ECO:0000256" key="7">
    <source>
        <dbReference type="ARBA" id="ARBA00047344"/>
    </source>
</evidence>
<accession>A0AAW1CFK9</accession>
<evidence type="ECO:0000256" key="5">
    <source>
        <dbReference type="ARBA" id="ARBA00022679"/>
    </source>
</evidence>
<dbReference type="CDD" id="cd00351">
    <property type="entry name" value="TS_Pyrimidine_HMase"/>
    <property type="match status" value="1"/>
</dbReference>
<keyword evidence="6" id="KW-0545">Nucleotide biosynthesis</keyword>
<dbReference type="GO" id="GO:0005829">
    <property type="term" value="C:cytosol"/>
    <property type="evidence" value="ECO:0007669"/>
    <property type="project" value="TreeGrafter"/>
</dbReference>
<evidence type="ECO:0000256" key="3">
    <source>
        <dbReference type="ARBA" id="ARBA00015931"/>
    </source>
</evidence>
<keyword evidence="10" id="KW-1185">Reference proteome</keyword>
<dbReference type="EC" id="2.1.1.45" evidence="2"/>
<dbReference type="PANTHER" id="PTHR11548:SF2">
    <property type="entry name" value="THYMIDYLATE SYNTHASE"/>
    <property type="match status" value="1"/>
</dbReference>
<dbReference type="InterPro" id="IPR023451">
    <property type="entry name" value="Thymidate_synth/dCMP_Mease_dom"/>
</dbReference>
<evidence type="ECO:0000259" key="8">
    <source>
        <dbReference type="Pfam" id="PF00303"/>
    </source>
</evidence>
<proteinExistence type="inferred from homology"/>
<comment type="catalytic activity">
    <reaction evidence="7">
        <text>dUMP + (6R)-5,10-methylene-5,6,7,8-tetrahydrofolate = 7,8-dihydrofolate + dTMP</text>
        <dbReference type="Rhea" id="RHEA:12104"/>
        <dbReference type="ChEBI" id="CHEBI:15636"/>
        <dbReference type="ChEBI" id="CHEBI:57451"/>
        <dbReference type="ChEBI" id="CHEBI:63528"/>
        <dbReference type="ChEBI" id="CHEBI:246422"/>
        <dbReference type="EC" id="2.1.1.45"/>
    </reaction>
</comment>
<dbReference type="NCBIfam" id="NF002497">
    <property type="entry name" value="PRK01827.1-3"/>
    <property type="match status" value="1"/>
</dbReference>
<dbReference type="Proteomes" id="UP001461498">
    <property type="component" value="Unassembled WGS sequence"/>
</dbReference>
<dbReference type="EMBL" id="JAPXFL010000014">
    <property type="protein sequence ID" value="KAK9497428.1"/>
    <property type="molecule type" value="Genomic_DNA"/>
</dbReference>
<evidence type="ECO:0000256" key="4">
    <source>
        <dbReference type="ARBA" id="ARBA00022603"/>
    </source>
</evidence>
<evidence type="ECO:0000256" key="2">
    <source>
        <dbReference type="ARBA" id="ARBA00011947"/>
    </source>
</evidence>
<organism evidence="9 10">
    <name type="scientific">Rhynocoris fuscipes</name>
    <dbReference type="NCBI Taxonomy" id="488301"/>
    <lineage>
        <taxon>Eukaryota</taxon>
        <taxon>Metazoa</taxon>
        <taxon>Ecdysozoa</taxon>
        <taxon>Arthropoda</taxon>
        <taxon>Hexapoda</taxon>
        <taxon>Insecta</taxon>
        <taxon>Pterygota</taxon>
        <taxon>Neoptera</taxon>
        <taxon>Paraneoptera</taxon>
        <taxon>Hemiptera</taxon>
        <taxon>Heteroptera</taxon>
        <taxon>Panheteroptera</taxon>
        <taxon>Cimicomorpha</taxon>
        <taxon>Reduviidae</taxon>
        <taxon>Harpactorinae</taxon>
        <taxon>Harpactorini</taxon>
        <taxon>Rhynocoris</taxon>
    </lineage>
</organism>
<dbReference type="PANTHER" id="PTHR11548">
    <property type="entry name" value="THYMIDYLATE SYNTHASE 1"/>
    <property type="match status" value="1"/>
</dbReference>
<dbReference type="Pfam" id="PF00303">
    <property type="entry name" value="Thymidylat_synt"/>
    <property type="match status" value="1"/>
</dbReference>
<protein>
    <recommendedName>
        <fullName evidence="3">Thymidylate synthase</fullName>
        <ecNumber evidence="2">2.1.1.45</ecNumber>
    </recommendedName>
</protein>
<evidence type="ECO:0000256" key="1">
    <source>
        <dbReference type="ARBA" id="ARBA00004992"/>
    </source>
</evidence>
<name>A0AAW1CFK9_9HEMI</name>
<dbReference type="GO" id="GO:0006231">
    <property type="term" value="P:dTMP biosynthetic process"/>
    <property type="evidence" value="ECO:0007669"/>
    <property type="project" value="InterPro"/>
</dbReference>
<dbReference type="FunFam" id="3.30.572.10:FF:000002">
    <property type="entry name" value="Possible thymidylate synthase"/>
    <property type="match status" value="1"/>
</dbReference>
<dbReference type="Gene3D" id="3.30.572.10">
    <property type="entry name" value="Thymidylate synthase/dCMP hydroxymethylase domain"/>
    <property type="match status" value="1"/>
</dbReference>
<sequence length="307" mass="35469">MMAFNNTKELEVNSDEIEENLDELQYLSHIKNILNYGHEKIDRTNVGTLSLFGAQMRYSLQNGTLPLLTTKRVFWKSIIKELLWFIRGSTNAKELSSEGVPIWDKNSSREFLDSLGFTDREEGDLGPVYGFQWRHFGAEYVNMHTDYNGKGVDQLEYVINLLKTNPNDRRMIMCAWNPSDLPKMALPPCHCLVQFYSCNGELSAQMYQRSADMGLGVPFNIASYSLLTHMIAQVTGHKPGFFIHTLGDSHIYKNHIDPLKEQLKRKPRPFPKISFRREINDINDFKFDDFIITGYNPHSKIEMEMAV</sequence>
<comment type="caution">
    <text evidence="9">The sequence shown here is derived from an EMBL/GenBank/DDBJ whole genome shotgun (WGS) entry which is preliminary data.</text>
</comment>
<keyword evidence="5" id="KW-0808">Transferase</keyword>
<dbReference type="InterPro" id="IPR000398">
    <property type="entry name" value="Thymidylate_synthase"/>
</dbReference>
<dbReference type="GO" id="GO:0005739">
    <property type="term" value="C:mitochondrion"/>
    <property type="evidence" value="ECO:0007669"/>
    <property type="project" value="TreeGrafter"/>
</dbReference>
<dbReference type="HAMAP" id="MF_00008">
    <property type="entry name" value="Thymidy_synth_bact"/>
    <property type="match status" value="1"/>
</dbReference>
<evidence type="ECO:0000313" key="10">
    <source>
        <dbReference type="Proteomes" id="UP001461498"/>
    </source>
</evidence>
<dbReference type="NCBIfam" id="TIGR03284">
    <property type="entry name" value="thym_sym"/>
    <property type="match status" value="1"/>
</dbReference>
<keyword evidence="4" id="KW-0489">Methyltransferase</keyword>
<gene>
    <name evidence="9" type="ORF">O3M35_004137</name>
</gene>
<dbReference type="InterPro" id="IPR045097">
    <property type="entry name" value="Thymidate_synth/dCMP_Mease"/>
</dbReference>
<dbReference type="SUPFAM" id="SSF55831">
    <property type="entry name" value="Thymidylate synthase/dCMP hydroxymethylase"/>
    <property type="match status" value="1"/>
</dbReference>
<dbReference type="GO" id="GO:0004799">
    <property type="term" value="F:thymidylate synthase activity"/>
    <property type="evidence" value="ECO:0007669"/>
    <property type="project" value="UniProtKB-EC"/>
</dbReference>
<feature type="domain" description="Thymidylate synthase/dCMP hydroxymethylase" evidence="8">
    <location>
        <begin position="25"/>
        <end position="307"/>
    </location>
</feature>
<reference evidence="9 10" key="1">
    <citation type="submission" date="2022-12" db="EMBL/GenBank/DDBJ databases">
        <title>Chromosome-level genome assembly of true bugs.</title>
        <authorList>
            <person name="Ma L."/>
            <person name="Li H."/>
        </authorList>
    </citation>
    <scope>NUCLEOTIDE SEQUENCE [LARGE SCALE GENOMIC DNA]</scope>
    <source>
        <strain evidence="9">Lab_2022b</strain>
    </source>
</reference>
<dbReference type="GO" id="GO:0032259">
    <property type="term" value="P:methylation"/>
    <property type="evidence" value="ECO:0007669"/>
    <property type="project" value="UniProtKB-KW"/>
</dbReference>
<dbReference type="InterPro" id="IPR036926">
    <property type="entry name" value="Thymidate_synth/dCMP_Mease_sf"/>
</dbReference>